<keyword evidence="4" id="KW-1185">Reference proteome</keyword>
<dbReference type="RefSeq" id="WP_196417542.1">
    <property type="nucleotide sequence ID" value="NZ_JADQTO010000016.1"/>
</dbReference>
<feature type="compositionally biased region" description="Pro residues" evidence="1">
    <location>
        <begin position="120"/>
        <end position="134"/>
    </location>
</feature>
<protein>
    <submittedName>
        <fullName evidence="3">Uncharacterized protein</fullName>
    </submittedName>
</protein>
<dbReference type="AlphaFoldDB" id="A0A931CGM5"/>
<name>A0A931CGM5_9ACTN</name>
<evidence type="ECO:0000313" key="3">
    <source>
        <dbReference type="EMBL" id="MBG0565773.1"/>
    </source>
</evidence>
<comment type="caution">
    <text evidence="3">The sequence shown here is derived from an EMBL/GenBank/DDBJ whole genome shotgun (WGS) entry which is preliminary data.</text>
</comment>
<gene>
    <name evidence="3" type="ORF">I4J89_30420</name>
</gene>
<reference evidence="3" key="1">
    <citation type="submission" date="2020-11" db="EMBL/GenBank/DDBJ databases">
        <title>Isolation and identification of active actinomycetes.</title>
        <authorList>
            <person name="Sun X."/>
        </authorList>
    </citation>
    <scope>NUCLEOTIDE SEQUENCE</scope>
    <source>
        <strain evidence="3">NEAU-A11</strain>
    </source>
</reference>
<organism evidence="3 4">
    <name type="scientific">Actinoplanes aureus</name>
    <dbReference type="NCBI Taxonomy" id="2792083"/>
    <lineage>
        <taxon>Bacteria</taxon>
        <taxon>Bacillati</taxon>
        <taxon>Actinomycetota</taxon>
        <taxon>Actinomycetes</taxon>
        <taxon>Micromonosporales</taxon>
        <taxon>Micromonosporaceae</taxon>
        <taxon>Actinoplanes</taxon>
    </lineage>
</organism>
<evidence type="ECO:0000256" key="2">
    <source>
        <dbReference type="SAM" id="Phobius"/>
    </source>
</evidence>
<dbReference type="Proteomes" id="UP000598146">
    <property type="component" value="Unassembled WGS sequence"/>
</dbReference>
<keyword evidence="2" id="KW-0472">Membrane</keyword>
<sequence length="232" mass="23957">MTSLEGGGGMDRDDEHGRPIVLPPGHPLSELLAAVTAPGATHELAGEDAAVAAFRATRTRTPVRARRGSWVGRLLTLKVAAAAVATMVTVGGMALATRTGALNGPVAPAASTVSVDPATPATPAPAASPRPGPPAATANPRRSGSAAPSRTSACPSARAWDDRRRYRDRGKRACRDVRPSGRSGQHSPHRRGAYRADGPAPGESDLGERAVRRAPRPALFRARRGTADARTA</sequence>
<feature type="transmembrane region" description="Helical" evidence="2">
    <location>
        <begin position="74"/>
        <end position="96"/>
    </location>
</feature>
<feature type="region of interest" description="Disordered" evidence="1">
    <location>
        <begin position="1"/>
        <end position="24"/>
    </location>
</feature>
<evidence type="ECO:0000313" key="4">
    <source>
        <dbReference type="Proteomes" id="UP000598146"/>
    </source>
</evidence>
<proteinExistence type="predicted"/>
<keyword evidence="2" id="KW-0812">Transmembrane</keyword>
<feature type="compositionally biased region" description="Basic and acidic residues" evidence="1">
    <location>
        <begin position="159"/>
        <end position="179"/>
    </location>
</feature>
<dbReference type="EMBL" id="JADQTO010000016">
    <property type="protein sequence ID" value="MBG0565773.1"/>
    <property type="molecule type" value="Genomic_DNA"/>
</dbReference>
<keyword evidence="2" id="KW-1133">Transmembrane helix</keyword>
<feature type="region of interest" description="Disordered" evidence="1">
    <location>
        <begin position="110"/>
        <end position="232"/>
    </location>
</feature>
<evidence type="ECO:0000256" key="1">
    <source>
        <dbReference type="SAM" id="MobiDB-lite"/>
    </source>
</evidence>
<feature type="compositionally biased region" description="Polar residues" evidence="1">
    <location>
        <begin position="140"/>
        <end position="154"/>
    </location>
</feature>
<accession>A0A931CGM5</accession>